<reference evidence="3" key="1">
    <citation type="journal article" date="2019" name="Int. J. Syst. Evol. Microbiol.">
        <title>The Global Catalogue of Microorganisms (GCM) 10K type strain sequencing project: providing services to taxonomists for standard genome sequencing and annotation.</title>
        <authorList>
            <consortium name="The Broad Institute Genomics Platform"/>
            <consortium name="The Broad Institute Genome Sequencing Center for Infectious Disease"/>
            <person name="Wu L."/>
            <person name="Ma J."/>
        </authorList>
    </citation>
    <scope>NUCLEOTIDE SEQUENCE [LARGE SCALE GENOMIC DNA]</scope>
    <source>
        <strain evidence="3">JCM 17938</strain>
    </source>
</reference>
<dbReference type="RefSeq" id="WP_345366521.1">
    <property type="nucleotide sequence ID" value="NZ_BAABHJ010000040.1"/>
</dbReference>
<dbReference type="Proteomes" id="UP001500212">
    <property type="component" value="Unassembled WGS sequence"/>
</dbReference>
<feature type="compositionally biased region" description="Basic and acidic residues" evidence="1">
    <location>
        <begin position="24"/>
        <end position="33"/>
    </location>
</feature>
<evidence type="ECO:0000313" key="2">
    <source>
        <dbReference type="EMBL" id="GAA4618312.1"/>
    </source>
</evidence>
<feature type="region of interest" description="Disordered" evidence="1">
    <location>
        <begin position="303"/>
        <end position="330"/>
    </location>
</feature>
<evidence type="ECO:0000256" key="1">
    <source>
        <dbReference type="SAM" id="MobiDB-lite"/>
    </source>
</evidence>
<dbReference type="EMBL" id="BAABHJ010000040">
    <property type="protein sequence ID" value="GAA4618312.1"/>
    <property type="molecule type" value="Genomic_DNA"/>
</dbReference>
<name>A0ABP8TZL0_9ACTN</name>
<protein>
    <recommendedName>
        <fullName evidence="4">CU044_5270 family protein</fullName>
    </recommendedName>
</protein>
<evidence type="ECO:0000313" key="3">
    <source>
        <dbReference type="Proteomes" id="UP001500212"/>
    </source>
</evidence>
<evidence type="ECO:0008006" key="4">
    <source>
        <dbReference type="Google" id="ProtNLM"/>
    </source>
</evidence>
<sequence>MNTTPTQPGRDDREELARLLPPPAERDLPSGRHREVQEFVMAQIREELQSTGPAPRRTHARRPVVIGAALTAVAGATAVAVVIGTTGGGGGSVGGGSSHAPSSPTHSTASLSGRQVLLAAASTAERAPAGSGTYWHVKIEYTKSSGGTTGASAIETWTRRDGRSWAKTGSPTSPVKENGGKNGYWNDGFTVGDTQLSFQQIQRLPADPSALKKWITHHSSLMRDVGKGHGSVSADQVVSGALIGLLEMTPAPPAVRAAAFRALASLPEVRNLGRVDGGQGLLITQSDGTSRLVLDPATSRIRSSSFAGKGKTASGTERVDAAEWTDVAPR</sequence>
<comment type="caution">
    <text evidence="2">The sequence shown here is derived from an EMBL/GenBank/DDBJ whole genome shotgun (WGS) entry which is preliminary data.</text>
</comment>
<proteinExistence type="predicted"/>
<feature type="region of interest" description="Disordered" evidence="1">
    <location>
        <begin position="90"/>
        <end position="110"/>
    </location>
</feature>
<dbReference type="InterPro" id="IPR047789">
    <property type="entry name" value="CU044_5270-like"/>
</dbReference>
<gene>
    <name evidence="2" type="ORF">GCM10023195_82220</name>
</gene>
<dbReference type="NCBIfam" id="NF038083">
    <property type="entry name" value="CU044_5270_fam"/>
    <property type="match status" value="1"/>
</dbReference>
<feature type="compositionally biased region" description="Low complexity" evidence="1">
    <location>
        <begin position="98"/>
        <end position="110"/>
    </location>
</feature>
<keyword evidence="3" id="KW-1185">Reference proteome</keyword>
<feature type="region of interest" description="Disordered" evidence="1">
    <location>
        <begin position="1"/>
        <end position="33"/>
    </location>
</feature>
<accession>A0ABP8TZL0</accession>
<feature type="region of interest" description="Disordered" evidence="1">
    <location>
        <begin position="162"/>
        <end position="181"/>
    </location>
</feature>
<organism evidence="2 3">
    <name type="scientific">Actinoallomurus liliacearum</name>
    <dbReference type="NCBI Taxonomy" id="1080073"/>
    <lineage>
        <taxon>Bacteria</taxon>
        <taxon>Bacillati</taxon>
        <taxon>Actinomycetota</taxon>
        <taxon>Actinomycetes</taxon>
        <taxon>Streptosporangiales</taxon>
        <taxon>Thermomonosporaceae</taxon>
        <taxon>Actinoallomurus</taxon>
    </lineage>
</organism>